<dbReference type="GO" id="GO:0003964">
    <property type="term" value="F:RNA-directed DNA polymerase activity"/>
    <property type="evidence" value="ECO:0007669"/>
    <property type="project" value="UniProtKB-KW"/>
</dbReference>
<dbReference type="CDD" id="cd01650">
    <property type="entry name" value="RT_nLTR_like"/>
    <property type="match status" value="1"/>
</dbReference>
<dbReference type="Pfam" id="PF00078">
    <property type="entry name" value="RVT_1"/>
    <property type="match status" value="1"/>
</dbReference>
<dbReference type="OrthoDB" id="416454at2759"/>
<name>A0A2I0UA87_LIMLA</name>
<evidence type="ECO:0000313" key="2">
    <source>
        <dbReference type="EMBL" id="PKU42974.1"/>
    </source>
</evidence>
<accession>A0A2I0UA87</accession>
<dbReference type="InterPro" id="IPR000477">
    <property type="entry name" value="RT_dom"/>
</dbReference>
<protein>
    <submittedName>
        <fullName evidence="2">Rna-directed dna polymerase from mobile element jockey-like</fullName>
    </submittedName>
</protein>
<proteinExistence type="predicted"/>
<dbReference type="PANTHER" id="PTHR33332">
    <property type="entry name" value="REVERSE TRANSCRIPTASE DOMAIN-CONTAINING PROTEIN"/>
    <property type="match status" value="1"/>
</dbReference>
<dbReference type="Proteomes" id="UP000233556">
    <property type="component" value="Unassembled WGS sequence"/>
</dbReference>
<feature type="domain" description="Reverse transcriptase" evidence="1">
    <location>
        <begin position="99"/>
        <end position="224"/>
    </location>
</feature>
<organism evidence="2 3">
    <name type="scientific">Limosa lapponica baueri</name>
    <dbReference type="NCBI Taxonomy" id="1758121"/>
    <lineage>
        <taxon>Eukaryota</taxon>
        <taxon>Metazoa</taxon>
        <taxon>Chordata</taxon>
        <taxon>Craniata</taxon>
        <taxon>Vertebrata</taxon>
        <taxon>Euteleostomi</taxon>
        <taxon>Archelosauria</taxon>
        <taxon>Archosauria</taxon>
        <taxon>Dinosauria</taxon>
        <taxon>Saurischia</taxon>
        <taxon>Theropoda</taxon>
        <taxon>Coelurosauria</taxon>
        <taxon>Aves</taxon>
        <taxon>Neognathae</taxon>
        <taxon>Neoaves</taxon>
        <taxon>Charadriiformes</taxon>
        <taxon>Scolopacidae</taxon>
        <taxon>Limosa</taxon>
    </lineage>
</organism>
<evidence type="ECO:0000313" key="3">
    <source>
        <dbReference type="Proteomes" id="UP000233556"/>
    </source>
</evidence>
<dbReference type="EMBL" id="KZ505945">
    <property type="protein sequence ID" value="PKU42974.1"/>
    <property type="molecule type" value="Genomic_DNA"/>
</dbReference>
<dbReference type="SUPFAM" id="SSF56672">
    <property type="entry name" value="DNA/RNA polymerases"/>
    <property type="match status" value="1"/>
</dbReference>
<reference evidence="3" key="2">
    <citation type="submission" date="2017-12" db="EMBL/GenBank/DDBJ databases">
        <title>Genome sequence of the Bar-tailed Godwit (Limosa lapponica baueri).</title>
        <authorList>
            <person name="Lima N.C.B."/>
            <person name="Parody-Merino A.M."/>
            <person name="Battley P.F."/>
            <person name="Fidler A.E."/>
            <person name="Prosdocimi F."/>
        </authorList>
    </citation>
    <scope>NUCLEOTIDE SEQUENCE [LARGE SCALE GENOMIC DNA]</scope>
</reference>
<sequence>MRNELTSTPIPHSPVVLAEEEGEKSGVKLSLGRGRESFLVAPLIPCQIQLQVDFGFPKLKRVLRKLAEVLTKPLSIIYQQSWQAGKVPADWHLANVTPIHKKGRKDDPGNYRPVSLTSVPGKVMEQIILSAIMWHMKDNEAIRPSQHRFMKVKSCLTNLTSFYDKVIHFMDEGKAVDVVYLDFSKGFNTVSHSILLEKLAAHGFEKCIFHWAKNWLEGWSERVVVNGVKSIWWPVRSGTH</sequence>
<keyword evidence="2" id="KW-0695">RNA-directed DNA polymerase</keyword>
<dbReference type="InterPro" id="IPR043502">
    <property type="entry name" value="DNA/RNA_pol_sf"/>
</dbReference>
<dbReference type="AlphaFoldDB" id="A0A2I0UA87"/>
<keyword evidence="2" id="KW-0548">Nucleotidyltransferase</keyword>
<keyword evidence="3" id="KW-1185">Reference proteome</keyword>
<gene>
    <name evidence="2" type="ORF">llap_6735</name>
</gene>
<keyword evidence="2" id="KW-0808">Transferase</keyword>
<evidence type="ECO:0000259" key="1">
    <source>
        <dbReference type="Pfam" id="PF00078"/>
    </source>
</evidence>
<reference evidence="3" key="1">
    <citation type="submission" date="2017-11" db="EMBL/GenBank/DDBJ databases">
        <authorList>
            <person name="Lima N.C."/>
            <person name="Parody-Merino A.M."/>
            <person name="Battley P.F."/>
            <person name="Fidler A.E."/>
            <person name="Prosdocimi F."/>
        </authorList>
    </citation>
    <scope>NUCLEOTIDE SEQUENCE [LARGE SCALE GENOMIC DNA]</scope>
</reference>